<comment type="caution">
    <text evidence="4">The sequence shown here is derived from an EMBL/GenBank/DDBJ whole genome shotgun (WGS) entry which is preliminary data.</text>
</comment>
<evidence type="ECO:0000313" key="4">
    <source>
        <dbReference type="EMBL" id="MBO1265987.1"/>
    </source>
</evidence>
<feature type="transmembrane region" description="Helical" evidence="2">
    <location>
        <begin position="165"/>
        <end position="185"/>
    </location>
</feature>
<name>A0A939HDI0_9CLOT</name>
<dbReference type="InterPro" id="IPR050882">
    <property type="entry name" value="Prepilin_peptidase/N-MTase"/>
</dbReference>
<keyword evidence="5" id="KW-1185">Reference proteome</keyword>
<comment type="similarity">
    <text evidence="1">Belongs to the peptidase A24 family.</text>
</comment>
<evidence type="ECO:0000259" key="3">
    <source>
        <dbReference type="Pfam" id="PF01478"/>
    </source>
</evidence>
<dbReference type="AlphaFoldDB" id="A0A939HDI0"/>
<keyword evidence="2" id="KW-0812">Transmembrane</keyword>
<dbReference type="PANTHER" id="PTHR30487">
    <property type="entry name" value="TYPE 4 PREPILIN-LIKE PROTEINS LEADER PEPTIDE-PROCESSING ENZYME"/>
    <property type="match status" value="1"/>
</dbReference>
<dbReference type="EMBL" id="JAFNJU010000011">
    <property type="protein sequence ID" value="MBO1265987.1"/>
    <property type="molecule type" value="Genomic_DNA"/>
</dbReference>
<dbReference type="InterPro" id="IPR000045">
    <property type="entry name" value="Prepilin_IV_endopep_pep"/>
</dbReference>
<dbReference type="PANTHER" id="PTHR30487:SF0">
    <property type="entry name" value="PREPILIN LEADER PEPTIDASE_N-METHYLTRANSFERASE-RELATED"/>
    <property type="match status" value="1"/>
</dbReference>
<evidence type="ECO:0000256" key="1">
    <source>
        <dbReference type="ARBA" id="ARBA00005801"/>
    </source>
</evidence>
<feature type="domain" description="Prepilin type IV endopeptidase peptidase" evidence="3">
    <location>
        <begin position="7"/>
        <end position="109"/>
    </location>
</feature>
<dbReference type="Pfam" id="PF01478">
    <property type="entry name" value="Peptidase_A24"/>
    <property type="match status" value="1"/>
</dbReference>
<accession>A0A939HDI0</accession>
<keyword evidence="2" id="KW-1133">Transmembrane helix</keyword>
<protein>
    <submittedName>
        <fullName evidence="4">Prepilin peptidase</fullName>
    </submittedName>
</protein>
<dbReference type="GO" id="GO:0004190">
    <property type="term" value="F:aspartic-type endopeptidase activity"/>
    <property type="evidence" value="ECO:0007669"/>
    <property type="project" value="InterPro"/>
</dbReference>
<evidence type="ECO:0000256" key="2">
    <source>
        <dbReference type="SAM" id="Phobius"/>
    </source>
</evidence>
<gene>
    <name evidence="4" type="ORF">J3A84_13185</name>
</gene>
<evidence type="ECO:0000313" key="5">
    <source>
        <dbReference type="Proteomes" id="UP000664218"/>
    </source>
</evidence>
<organism evidence="4 5">
    <name type="scientific">Proteiniclasticum aestuarii</name>
    <dbReference type="NCBI Taxonomy" id="2817862"/>
    <lineage>
        <taxon>Bacteria</taxon>
        <taxon>Bacillati</taxon>
        <taxon>Bacillota</taxon>
        <taxon>Clostridia</taxon>
        <taxon>Eubacteriales</taxon>
        <taxon>Clostridiaceae</taxon>
        <taxon>Proteiniclasticum</taxon>
    </lineage>
</organism>
<dbReference type="GO" id="GO:0005886">
    <property type="term" value="C:plasma membrane"/>
    <property type="evidence" value="ECO:0007669"/>
    <property type="project" value="TreeGrafter"/>
</dbReference>
<proteinExistence type="inferred from homology"/>
<dbReference type="GO" id="GO:0006465">
    <property type="term" value="P:signal peptide processing"/>
    <property type="evidence" value="ECO:0007669"/>
    <property type="project" value="TreeGrafter"/>
</dbReference>
<dbReference type="Proteomes" id="UP000664218">
    <property type="component" value="Unassembled WGS sequence"/>
</dbReference>
<sequence length="187" mass="20403">MDFIMTMLLLILLSLAVYHDLKFRKVPNKITVPMALAGILLSVLHSGLEGLVFSIVGHVFGLLIFIIPYMMGGMGAGDVKLMASIGALMGWRFTMWTALGAALAGGLMVVLYMTYKKELGNTLLKAVGILLIPLGKRIYEKTFSPKILKMVSYFENKQSRSSAVYIPYAVAIATGSILVLFGAFVNF</sequence>
<feature type="transmembrane region" description="Helical" evidence="2">
    <location>
        <begin position="91"/>
        <end position="115"/>
    </location>
</feature>
<reference evidence="4" key="1">
    <citation type="submission" date="2021-03" db="EMBL/GenBank/DDBJ databases">
        <title>Proteiniclasticum marinus sp. nov., isolated from tidal flat sediment.</title>
        <authorList>
            <person name="Namirimu T."/>
            <person name="Yang J.-A."/>
            <person name="Yang S.-H."/>
            <person name="Kim Y.-J."/>
            <person name="Kwon K.K."/>
        </authorList>
    </citation>
    <scope>NUCLEOTIDE SEQUENCE</scope>
    <source>
        <strain evidence="4">SCR006</strain>
    </source>
</reference>
<dbReference type="Gene3D" id="1.20.120.1220">
    <property type="match status" value="1"/>
</dbReference>
<keyword evidence="2" id="KW-0472">Membrane</keyword>
<dbReference type="RefSeq" id="WP_207600513.1">
    <property type="nucleotide sequence ID" value="NZ_JAFNJU010000011.1"/>
</dbReference>
<feature type="transmembrane region" description="Helical" evidence="2">
    <location>
        <begin position="51"/>
        <end position="71"/>
    </location>
</feature>